<keyword evidence="15" id="KW-1185">Reference proteome</keyword>
<dbReference type="Pfam" id="PF06827">
    <property type="entry name" value="zf-FPG_IleRS"/>
    <property type="match status" value="1"/>
</dbReference>
<dbReference type="CDD" id="cd00818">
    <property type="entry name" value="IleRS_core"/>
    <property type="match status" value="1"/>
</dbReference>
<dbReference type="GO" id="GO:0002161">
    <property type="term" value="F:aminoacyl-tRNA deacylase activity"/>
    <property type="evidence" value="ECO:0007669"/>
    <property type="project" value="InterPro"/>
</dbReference>
<dbReference type="InterPro" id="IPR023585">
    <property type="entry name" value="Ile-tRNA-ligase_type1"/>
</dbReference>
<keyword evidence="7 10" id="KW-0030">Aminoacyl-tRNA synthetase</keyword>
<dbReference type="RefSeq" id="WP_067716992.1">
    <property type="nucleotide sequence ID" value="NZ_LPVJ01000048.1"/>
</dbReference>
<dbReference type="Gene3D" id="1.10.730.20">
    <property type="match status" value="1"/>
</dbReference>
<dbReference type="InterPro" id="IPR033708">
    <property type="entry name" value="Anticodon_Ile_BEm"/>
</dbReference>
<dbReference type="GO" id="GO:0000049">
    <property type="term" value="F:tRNA binding"/>
    <property type="evidence" value="ECO:0007669"/>
    <property type="project" value="InterPro"/>
</dbReference>
<feature type="domain" description="Methionyl/Valyl/Leucyl/Isoleucyl-tRNA synthetase anticodon-binding" evidence="13">
    <location>
        <begin position="678"/>
        <end position="832"/>
    </location>
</feature>
<dbReference type="EMBL" id="LPVJ01000048">
    <property type="protein sequence ID" value="KUO95628.1"/>
    <property type="molecule type" value="Genomic_DNA"/>
</dbReference>
<feature type="binding site" evidence="10">
    <location>
        <position position="599"/>
    </location>
    <ligand>
        <name>ATP</name>
        <dbReference type="ChEBI" id="CHEBI:30616"/>
    </ligand>
</feature>
<dbReference type="GO" id="GO:0008270">
    <property type="term" value="F:zinc ion binding"/>
    <property type="evidence" value="ECO:0007669"/>
    <property type="project" value="UniProtKB-UniRule"/>
</dbReference>
<feature type="binding site" evidence="10">
    <location>
        <position position="555"/>
    </location>
    <ligand>
        <name>L-isoleucyl-5'-AMP</name>
        <dbReference type="ChEBI" id="CHEBI:178002"/>
    </ligand>
</feature>
<evidence type="ECO:0000256" key="7">
    <source>
        <dbReference type="ARBA" id="ARBA00023146"/>
    </source>
</evidence>
<dbReference type="FunFam" id="1.10.730.20:FF:000001">
    <property type="entry name" value="Isoleucine--tRNA ligase"/>
    <property type="match status" value="1"/>
</dbReference>
<dbReference type="SUPFAM" id="SSF50677">
    <property type="entry name" value="ValRS/IleRS/LeuRS editing domain"/>
    <property type="match status" value="1"/>
</dbReference>
<dbReference type="InterPro" id="IPR009008">
    <property type="entry name" value="Val/Leu/Ile-tRNA-synth_edit"/>
</dbReference>
<evidence type="ECO:0000259" key="12">
    <source>
        <dbReference type="Pfam" id="PF06827"/>
    </source>
</evidence>
<dbReference type="HAMAP" id="MF_02002">
    <property type="entry name" value="Ile_tRNA_synth_type1"/>
    <property type="match status" value="1"/>
</dbReference>
<feature type="binding site" evidence="10">
    <location>
        <position position="899"/>
    </location>
    <ligand>
        <name>Zn(2+)</name>
        <dbReference type="ChEBI" id="CHEBI:29105"/>
    </ligand>
</feature>
<evidence type="ECO:0000256" key="10">
    <source>
        <dbReference type="HAMAP-Rule" id="MF_02002"/>
    </source>
</evidence>
<keyword evidence="4 10" id="KW-0547">Nucleotide-binding</keyword>
<dbReference type="Proteomes" id="UP000053557">
    <property type="component" value="Unassembled WGS sequence"/>
</dbReference>
<feature type="short sequence motif" description="'HIGH' region" evidence="10">
    <location>
        <begin position="57"/>
        <end position="67"/>
    </location>
</feature>
<dbReference type="InterPro" id="IPR002300">
    <property type="entry name" value="aa-tRNA-synth_Ia"/>
</dbReference>
<dbReference type="InterPro" id="IPR009080">
    <property type="entry name" value="tRNAsynth_Ia_anticodon-bd"/>
</dbReference>
<organism evidence="14 15">
    <name type="scientific">Ferroacidibacillus organovorans</name>
    <dbReference type="NCBI Taxonomy" id="1765683"/>
    <lineage>
        <taxon>Bacteria</taxon>
        <taxon>Bacillati</taxon>
        <taxon>Bacillota</taxon>
        <taxon>Bacilli</taxon>
        <taxon>Bacillales</taxon>
        <taxon>Alicyclobacillaceae</taxon>
        <taxon>Ferroacidibacillus</taxon>
    </lineage>
</organism>
<dbReference type="SUPFAM" id="SSF47323">
    <property type="entry name" value="Anticodon-binding domain of a subclass of class I aminoacyl-tRNA synthetases"/>
    <property type="match status" value="1"/>
</dbReference>
<evidence type="ECO:0000313" key="14">
    <source>
        <dbReference type="EMBL" id="KUO95628.1"/>
    </source>
</evidence>
<dbReference type="Gene3D" id="1.10.10.830">
    <property type="entry name" value="Ile-tRNA synthetase CP2 domain-like"/>
    <property type="match status" value="1"/>
</dbReference>
<dbReference type="PANTHER" id="PTHR42765">
    <property type="entry name" value="SOLEUCYL-TRNA SYNTHETASE"/>
    <property type="match status" value="1"/>
</dbReference>
<keyword evidence="10" id="KW-0862">Zinc</keyword>
<dbReference type="OrthoDB" id="9810365at2"/>
<dbReference type="EC" id="6.1.1.5" evidence="10"/>
<dbReference type="Pfam" id="PF00133">
    <property type="entry name" value="tRNA-synt_1"/>
    <property type="match status" value="1"/>
</dbReference>
<dbReference type="Gene3D" id="3.90.740.10">
    <property type="entry name" value="Valyl/Leucyl/Isoleucyl-tRNA synthetase, editing domain"/>
    <property type="match status" value="1"/>
</dbReference>
<dbReference type="InterPro" id="IPR010663">
    <property type="entry name" value="Znf_FPG/IleRS"/>
</dbReference>
<dbReference type="InterPro" id="IPR014729">
    <property type="entry name" value="Rossmann-like_a/b/a_fold"/>
</dbReference>
<dbReference type="GO" id="GO:0005524">
    <property type="term" value="F:ATP binding"/>
    <property type="evidence" value="ECO:0007669"/>
    <property type="project" value="UniProtKB-UniRule"/>
</dbReference>
<evidence type="ECO:0000256" key="5">
    <source>
        <dbReference type="ARBA" id="ARBA00022840"/>
    </source>
</evidence>
<keyword evidence="2 10" id="KW-0963">Cytoplasm</keyword>
<dbReference type="GO" id="GO:0006428">
    <property type="term" value="P:isoleucyl-tRNA aminoacylation"/>
    <property type="evidence" value="ECO:0007669"/>
    <property type="project" value="UniProtKB-UniRule"/>
</dbReference>
<comment type="subunit">
    <text evidence="10">Monomer.</text>
</comment>
<dbReference type="PANTHER" id="PTHR42765:SF1">
    <property type="entry name" value="ISOLEUCINE--TRNA LIGASE, MITOCHONDRIAL"/>
    <property type="match status" value="1"/>
</dbReference>
<keyword evidence="5 10" id="KW-0067">ATP-binding</keyword>
<evidence type="ECO:0000256" key="4">
    <source>
        <dbReference type="ARBA" id="ARBA00022741"/>
    </source>
</evidence>
<dbReference type="Gene3D" id="3.40.50.620">
    <property type="entry name" value="HUPs"/>
    <property type="match status" value="2"/>
</dbReference>
<dbReference type="InterPro" id="IPR013155">
    <property type="entry name" value="M/V/L/I-tRNA-synth_anticd-bd"/>
</dbReference>
<evidence type="ECO:0000256" key="3">
    <source>
        <dbReference type="ARBA" id="ARBA00022598"/>
    </source>
</evidence>
<feature type="domain" description="Zinc finger FPG/IleRS-type" evidence="12">
    <location>
        <begin position="876"/>
        <end position="904"/>
    </location>
</feature>
<keyword evidence="10" id="KW-0479">Metal-binding</keyword>
<name>A0A117SXL2_9BACL</name>
<keyword evidence="3 10" id="KW-0436">Ligase</keyword>
<comment type="domain">
    <text evidence="10">IleRS has two distinct active sites: one for aminoacylation and one for editing. The misactivated valine is translocated from the active site to the editing site, which sterically excludes the correctly activated isoleucine. The single editing site contains two valyl binding pockets, one specific for each substrate (Val-AMP or Val-tRNA(Ile)).</text>
</comment>
<feature type="binding site" evidence="10">
    <location>
        <position position="902"/>
    </location>
    <ligand>
        <name>Zn(2+)</name>
        <dbReference type="ChEBI" id="CHEBI:29105"/>
    </ligand>
</feature>
<comment type="caution">
    <text evidence="14">The sequence shown here is derived from an EMBL/GenBank/DDBJ whole genome shotgun (WGS) entry which is preliminary data.</text>
</comment>
<comment type="cofactor">
    <cofactor evidence="10">
        <name>Zn(2+)</name>
        <dbReference type="ChEBI" id="CHEBI:29105"/>
    </cofactor>
    <text evidence="10">Binds 1 zinc ion per subunit.</text>
</comment>
<protein>
    <recommendedName>
        <fullName evidence="10">Isoleucine--tRNA ligase</fullName>
        <ecNumber evidence="10">6.1.1.5</ecNumber>
    </recommendedName>
    <alternativeName>
        <fullName evidence="10">Isoleucyl-tRNA synthetase</fullName>
        <shortName evidence="10">IleRS</shortName>
    </alternativeName>
</protein>
<comment type="similarity">
    <text evidence="1 10">Belongs to the class-I aminoacyl-tRNA synthetase family. IleS type 1 subfamily.</text>
</comment>
<feature type="binding site" evidence="10">
    <location>
        <position position="879"/>
    </location>
    <ligand>
        <name>Zn(2+)</name>
        <dbReference type="ChEBI" id="CHEBI:29105"/>
    </ligand>
</feature>
<sequence>MDYDQTLNLMKTDFPMRGNLPKREPEILRQWEEMKLYEKVQAHQSGKPKFILHDGPPYANGDTHLGHALNKMLKDMIVKSKTMAGYDAPYVPGWDTHGLPIENAIIKAQKLDRHGFSAVAFREACAEYAKKYIALQIGQFKRFGVRGDFDHPYRTLDPSYEAAQIRVFGTMVERGYIYKGLKPVYWCPSCETALAEAEIEYEEKESYSIYVGFVVPDGRGVIPDGAQIVIWTTTPWTIPANYAVALGKDYSYSVVSHDGKIYVIASDRLADVARDVHWEQGSYDVLATHSGRELERLVAKHPLYGRDSLVILGDHVTLDSGSGAVHTAPGHGMDDYLVGLTYDLPIFAPLDHKARFTEEAAPFAGMFYEKANPVIVDALQEAGALLATSRFKHQYPHCWRCKNPVIYRATEQWFASIAAFREQMLEEIDKVIWAVSWGKTRLHNMIADRADWCISRQRSWGVPIPAFYCEDCGEVLMTRETIEHVANVFAKEGSQAWFARDAKDLLPSGTVCACGSSQFRKETDIMDVWFDSGSSHLAVLAARPELRWPADLYVEGSDQYRGWFNSSLSTAVAVMEQAPYRQVLSHGFTLDGEGRKMSKSLGNGIDPLKVIQQLGADILRLWVSSVDYRADVRISDAILKQVAEVYRKIRNTLRFLLGNLYDFEPGHRVDVSELRPLDQYVLDQFTELCARCQEAYEAYEFHTVFHAIQNFCAVQLSSFYLDVTKDVLYVERASDQRRRAVQTVLYEILRGLTQLVAPILTFTADEVWAYIPGVSEPSAQLSNWNFRTEHLLGASTRARLDEAMALRDVVLSALESARQDKTIGQSLEASVTLTLPRETMARFKPHEAELKEWFIVSQLLLQEGAAVHAEITRASGKKCARCWHYREDVGRDDDHKELCARCAPIVREVTA</sequence>
<feature type="domain" description="Aminoacyl-tRNA synthetase class Ia" evidence="11">
    <location>
        <begin position="27"/>
        <end position="635"/>
    </location>
</feature>
<feature type="short sequence motif" description="'KMSKS' region" evidence="10">
    <location>
        <begin position="596"/>
        <end position="600"/>
    </location>
</feature>
<dbReference type="FunFam" id="3.40.50.620:FF:000152">
    <property type="entry name" value="Isoleucine--tRNA ligase"/>
    <property type="match status" value="1"/>
</dbReference>
<dbReference type="InterPro" id="IPR002301">
    <property type="entry name" value="Ile-tRNA-ligase"/>
</dbReference>
<evidence type="ECO:0000256" key="1">
    <source>
        <dbReference type="ARBA" id="ARBA00006887"/>
    </source>
</evidence>
<dbReference type="GO" id="GO:0005829">
    <property type="term" value="C:cytosol"/>
    <property type="evidence" value="ECO:0007669"/>
    <property type="project" value="TreeGrafter"/>
</dbReference>
<dbReference type="SUPFAM" id="SSF52374">
    <property type="entry name" value="Nucleotidylyl transferase"/>
    <property type="match status" value="1"/>
</dbReference>
<evidence type="ECO:0000259" key="11">
    <source>
        <dbReference type="Pfam" id="PF00133"/>
    </source>
</evidence>
<accession>A0A117SXL2</accession>
<evidence type="ECO:0000259" key="13">
    <source>
        <dbReference type="Pfam" id="PF08264"/>
    </source>
</evidence>
<evidence type="ECO:0000256" key="9">
    <source>
        <dbReference type="ARBA" id="ARBA00048359"/>
    </source>
</evidence>
<dbReference type="PRINTS" id="PR00984">
    <property type="entry name" value="TRNASYNTHILE"/>
</dbReference>
<keyword evidence="6 10" id="KW-0648">Protein biosynthesis</keyword>
<evidence type="ECO:0000256" key="8">
    <source>
        <dbReference type="ARBA" id="ARBA00025217"/>
    </source>
</evidence>
<comment type="function">
    <text evidence="8 10">Catalyzes the attachment of isoleucine to tRNA(Ile). As IleRS can inadvertently accommodate and process structurally similar amino acids such as valine, to avoid such errors it has two additional distinct tRNA(Ile)-dependent editing activities. One activity is designated as 'pretransfer' editing and involves the hydrolysis of activated Val-AMP. The other activity is designated 'posttransfer' editing and involves deacylation of mischarged Val-tRNA(Ile).</text>
</comment>
<dbReference type="CDD" id="cd07960">
    <property type="entry name" value="Anticodon_Ia_Ile_BEm"/>
    <property type="match status" value="1"/>
</dbReference>
<dbReference type="Pfam" id="PF08264">
    <property type="entry name" value="Anticodon_1"/>
    <property type="match status" value="1"/>
</dbReference>
<proteinExistence type="inferred from homology"/>
<evidence type="ECO:0000313" key="15">
    <source>
        <dbReference type="Proteomes" id="UP000053557"/>
    </source>
</evidence>
<evidence type="ECO:0000256" key="2">
    <source>
        <dbReference type="ARBA" id="ARBA00022490"/>
    </source>
</evidence>
<dbReference type="AlphaFoldDB" id="A0A117SXL2"/>
<comment type="catalytic activity">
    <reaction evidence="9 10">
        <text>tRNA(Ile) + L-isoleucine + ATP = L-isoleucyl-tRNA(Ile) + AMP + diphosphate</text>
        <dbReference type="Rhea" id="RHEA:11060"/>
        <dbReference type="Rhea" id="RHEA-COMP:9666"/>
        <dbReference type="Rhea" id="RHEA-COMP:9695"/>
        <dbReference type="ChEBI" id="CHEBI:30616"/>
        <dbReference type="ChEBI" id="CHEBI:33019"/>
        <dbReference type="ChEBI" id="CHEBI:58045"/>
        <dbReference type="ChEBI" id="CHEBI:78442"/>
        <dbReference type="ChEBI" id="CHEBI:78528"/>
        <dbReference type="ChEBI" id="CHEBI:456215"/>
        <dbReference type="EC" id="6.1.1.5"/>
    </reaction>
</comment>
<gene>
    <name evidence="10 14" type="primary">ileS</name>
    <name evidence="14" type="ORF">ATW55_06750</name>
</gene>
<dbReference type="NCBIfam" id="TIGR00392">
    <property type="entry name" value="ileS"/>
    <property type="match status" value="1"/>
</dbReference>
<reference evidence="14 15" key="1">
    <citation type="submission" date="2015-12" db="EMBL/GenBank/DDBJ databases">
        <title>Draft genome sequence of Acidibacillus ferrooxidans ITV001, isolated from a chalcopyrite acid mine drainage site in Brazil.</title>
        <authorList>
            <person name="Dall'Agnol H."/>
            <person name="Nancucheo I."/>
            <person name="Johnson B."/>
            <person name="Oliveira R."/>
            <person name="Leite L."/>
            <person name="Pylro V."/>
            <person name="Nunes G.L."/>
            <person name="Tzotzos G."/>
            <person name="Fernandes G.R."/>
            <person name="Dutra J."/>
            <person name="Orellana S.C."/>
            <person name="Oliveira G."/>
        </authorList>
    </citation>
    <scope>NUCLEOTIDE SEQUENCE [LARGE SCALE GENOMIC DNA]</scope>
    <source>
        <strain evidence="15">ITV01</strain>
    </source>
</reference>
<dbReference type="GO" id="GO:0004822">
    <property type="term" value="F:isoleucine-tRNA ligase activity"/>
    <property type="evidence" value="ECO:0007669"/>
    <property type="project" value="UniProtKB-UniRule"/>
</dbReference>
<comment type="subcellular location">
    <subcellularLocation>
        <location evidence="10">Cytoplasm</location>
    </subcellularLocation>
</comment>
<evidence type="ECO:0000256" key="6">
    <source>
        <dbReference type="ARBA" id="ARBA00022917"/>
    </source>
</evidence>
<feature type="binding site" evidence="10">
    <location>
        <position position="882"/>
    </location>
    <ligand>
        <name>Zn(2+)</name>
        <dbReference type="ChEBI" id="CHEBI:29105"/>
    </ligand>
</feature>
<dbReference type="InterPro" id="IPR050081">
    <property type="entry name" value="Ile-tRNA_ligase"/>
</dbReference>